<dbReference type="EMBL" id="JYDQ01000033">
    <property type="protein sequence ID" value="KRY19670.1"/>
    <property type="molecule type" value="Genomic_DNA"/>
</dbReference>
<protein>
    <submittedName>
        <fullName evidence="1">Uncharacterized protein</fullName>
    </submittedName>
</protein>
<accession>A0A0V1A4C1</accession>
<keyword evidence="2" id="KW-1185">Reference proteome</keyword>
<comment type="caution">
    <text evidence="1">The sequence shown here is derived from an EMBL/GenBank/DDBJ whole genome shotgun (WGS) entry which is preliminary data.</text>
</comment>
<sequence length="78" mass="8596">MNYQRRKTSIILLFAAVKFESSASLLTDSQFGNHLLRRLDLSCNFQFASPASSSSSHHAGKVKALRKCCAIIGVVPNR</sequence>
<name>A0A0V1A4C1_9BILA</name>
<evidence type="ECO:0000313" key="2">
    <source>
        <dbReference type="Proteomes" id="UP000054783"/>
    </source>
</evidence>
<gene>
    <name evidence="1" type="ORF">T12_14153</name>
</gene>
<dbReference type="Proteomes" id="UP000054783">
    <property type="component" value="Unassembled WGS sequence"/>
</dbReference>
<reference evidence="1 2" key="1">
    <citation type="submission" date="2015-01" db="EMBL/GenBank/DDBJ databases">
        <title>Evolution of Trichinella species and genotypes.</title>
        <authorList>
            <person name="Korhonen P.K."/>
            <person name="Edoardo P."/>
            <person name="Giuseppe L.R."/>
            <person name="Gasser R.B."/>
        </authorList>
    </citation>
    <scope>NUCLEOTIDE SEQUENCE [LARGE SCALE GENOMIC DNA]</scope>
    <source>
        <strain evidence="1">ISS2496</strain>
    </source>
</reference>
<evidence type="ECO:0000313" key="1">
    <source>
        <dbReference type="EMBL" id="KRY19670.1"/>
    </source>
</evidence>
<proteinExistence type="predicted"/>
<dbReference type="AlphaFoldDB" id="A0A0V1A4C1"/>
<organism evidence="1 2">
    <name type="scientific">Trichinella patagoniensis</name>
    <dbReference type="NCBI Taxonomy" id="990121"/>
    <lineage>
        <taxon>Eukaryota</taxon>
        <taxon>Metazoa</taxon>
        <taxon>Ecdysozoa</taxon>
        <taxon>Nematoda</taxon>
        <taxon>Enoplea</taxon>
        <taxon>Dorylaimia</taxon>
        <taxon>Trichinellida</taxon>
        <taxon>Trichinellidae</taxon>
        <taxon>Trichinella</taxon>
    </lineage>
</organism>